<feature type="non-terminal residue" evidence="2">
    <location>
        <position position="1395"/>
    </location>
</feature>
<dbReference type="Proteomes" id="UP001293718">
    <property type="component" value="Unassembled WGS sequence"/>
</dbReference>
<feature type="domain" description="DUF11" evidence="1">
    <location>
        <begin position="746"/>
        <end position="882"/>
    </location>
</feature>
<evidence type="ECO:0000313" key="3">
    <source>
        <dbReference type="Proteomes" id="UP001293718"/>
    </source>
</evidence>
<reference evidence="2 3" key="1">
    <citation type="submission" date="2023-11" db="EMBL/GenBank/DDBJ databases">
        <title>Draft genome of Azohydromonas lata strain H1 (DSM1123), a polyhydroxyalkanoate producer.</title>
        <authorList>
            <person name="Traversa D."/>
            <person name="D'Addabbo P."/>
            <person name="Pazzani C."/>
            <person name="Manzari C."/>
            <person name="Chiara M."/>
            <person name="Scrascia M."/>
        </authorList>
    </citation>
    <scope>NUCLEOTIDE SEQUENCE [LARGE SCALE GENOMIC DNA]</scope>
    <source>
        <strain evidence="2 3">H1</strain>
    </source>
</reference>
<dbReference type="Gene3D" id="2.60.40.10">
    <property type="entry name" value="Immunoglobulins"/>
    <property type="match status" value="1"/>
</dbReference>
<feature type="domain" description="DUF11" evidence="1">
    <location>
        <begin position="174"/>
        <end position="281"/>
    </location>
</feature>
<dbReference type="PANTHER" id="PTHR34819">
    <property type="entry name" value="LARGE CYSTEINE-RICH PERIPLASMIC PROTEIN OMCB"/>
    <property type="match status" value="1"/>
</dbReference>
<dbReference type="EMBL" id="JAXOJX010000016">
    <property type="protein sequence ID" value="MDZ5457324.1"/>
    <property type="molecule type" value="Genomic_DNA"/>
</dbReference>
<accession>A0ABU5IDY4</accession>
<dbReference type="PANTHER" id="PTHR34819:SF3">
    <property type="entry name" value="CELL SURFACE PROTEIN"/>
    <property type="match status" value="1"/>
</dbReference>
<dbReference type="Gene3D" id="2.60.40.740">
    <property type="match status" value="2"/>
</dbReference>
<evidence type="ECO:0000259" key="1">
    <source>
        <dbReference type="Pfam" id="PF01345"/>
    </source>
</evidence>
<feature type="domain" description="DUF11" evidence="1">
    <location>
        <begin position="895"/>
        <end position="1033"/>
    </location>
</feature>
<sequence length="1395" mass="139030">MPFARRFLHRFDLTSFTRLVRALWLFTVGVLFTGAAQAALYIAGLTDSPDPASANGRITYTARVAEALPGVARTNVGVYFVIPAGATYGGMGSVPANTSCSGMTVGQAGPGTLSCSGFDIAADTVASLQLYVRPLAQGTTTVQAQTDLSDPTTAVSQLTTVNAGADLGLQVLAGSTVTSGTTQAVEVVVTNNGPDASQSSTVTFTVHPRFVVSTLPSGCTQAGGSLTCTRGTLASGASYRFTITGLVIAAGGSSIAHTADVAAGGSVADGYTDNNLASTNVDVLPGTTLSLAKTPLTNSLQLNDQFTYTFTARYSGDFPLNATLVDPLPSTFCAVSQPTPSSGWTCSAMPLCGAAGAAGATMSCTRNNVAPSGTTTANQLLGTITLPVKAIAVTGGVTNRATLSATGAASAEGTATANVTGNTGADLQAVKGTVGQKQGAIPLITTNGSGTTLNTQTIQYNIKAKNLGPQAIPAGSTFRLVDTVPMGMRVDQIQLPRNASNALLMTCDKTAPVDATAGPVVITCTSTASAPAIAMGADTPAITLLAGATLANPTLTNTMCVELDGAIADPVAGNNCAGVGVASQDTSNQADVGVTKKVVGAGATTGNRQDAGKPILWEIEVTNAGPSTATNVAVADTFEAAMFAEAPATVNVIAGNATVGSCTLARPFASSPNVNLACTITSLPVCTAGSTCPRIQVSIYHYKTDASAQFTVQNSNLSAWAPDNADPAKTNNTVASTPAYMSGGVDLSVSKAANPASVAAGQLLTYTITVTNAVASTSVASNVVMTDTLPEGVVLLAVPTIFDSPGVPSTTGSCTTTATIGVATSGAASARQVTCTWTSMGRGVTQTVTLTVRPTATLRGSTIRNTATVTSSLPDTNPADNTFNRDTPILLPSYDLLVNKSDDIDPAVPGDNITYTVTVTNNGASAVENVRLVDTLPSAVGSPTFVEIVSKSPSNVTCTLAGVAVGQAGGTITCNIPSLGTAGALATGETVTATVRVKLRAAAQGDYVNQAAVSFSDAALNAYETQTGNNSVSESTKVRLRSDLEVVSKTAVSTDTATAITTVPASQRFDWLVQLRNNGPSDADTAVFTDNLPGNLVLSGPAVFTVLGGTFTPAAPTCTGAAGGTSVSCTIALMPSGATASVRIPVTLSGSPAGGTVITNTASLVTSVTPDTNGGSNPAAGNNFSSGSITVGNQADVQVLSKAAVATGTSTAQATAQPLAGFDFLVQVKNNGPAAAQTVQFADALPVGMELTGTPVFTVTAGTFVPAAPTCTGTAGATAFTCAITTMPANGTASVRIPVRLTGSPAAGTAFNNTASIVTTGTPDTDGGSNPAAGNNFSSGSITVGAASAADVQVLSKAAVATGTATAQATAQPLEGFDFLVRVQNNGPAAAQTAQ</sequence>
<evidence type="ECO:0000313" key="2">
    <source>
        <dbReference type="EMBL" id="MDZ5457324.1"/>
    </source>
</evidence>
<organism evidence="2 3">
    <name type="scientific">Azohydromonas lata</name>
    <dbReference type="NCBI Taxonomy" id="45677"/>
    <lineage>
        <taxon>Bacteria</taxon>
        <taxon>Pseudomonadati</taxon>
        <taxon>Pseudomonadota</taxon>
        <taxon>Betaproteobacteria</taxon>
        <taxon>Burkholderiales</taxon>
        <taxon>Sphaerotilaceae</taxon>
        <taxon>Azohydromonas</taxon>
    </lineage>
</organism>
<comment type="caution">
    <text evidence="2">The sequence shown here is derived from an EMBL/GenBank/DDBJ whole genome shotgun (WGS) entry which is preliminary data.</text>
</comment>
<dbReference type="InterPro" id="IPR047589">
    <property type="entry name" value="DUF11_rpt"/>
</dbReference>
<dbReference type="InterPro" id="IPR051172">
    <property type="entry name" value="Chlamydia_OmcB"/>
</dbReference>
<gene>
    <name evidence="2" type="ORF">SM757_12160</name>
</gene>
<protein>
    <submittedName>
        <fullName evidence="2">CARDB domain-containing protein</fullName>
    </submittedName>
</protein>
<dbReference type="NCBIfam" id="TIGR01451">
    <property type="entry name" value="B_ant_repeat"/>
    <property type="match status" value="3"/>
</dbReference>
<dbReference type="RefSeq" id="WP_322465646.1">
    <property type="nucleotide sequence ID" value="NZ_JAXOJX010000016.1"/>
</dbReference>
<feature type="domain" description="DUF11" evidence="1">
    <location>
        <begin position="1061"/>
        <end position="1179"/>
    </location>
</feature>
<name>A0ABU5IDY4_9BURK</name>
<dbReference type="Pfam" id="PF01345">
    <property type="entry name" value="DUF11"/>
    <property type="match status" value="6"/>
</dbReference>
<keyword evidence="3" id="KW-1185">Reference proteome</keyword>
<proteinExistence type="predicted"/>
<feature type="domain" description="DUF11" evidence="1">
    <location>
        <begin position="606"/>
        <end position="737"/>
    </location>
</feature>
<feature type="domain" description="DUF11" evidence="1">
    <location>
        <begin position="1214"/>
        <end position="1332"/>
    </location>
</feature>
<dbReference type="InterPro" id="IPR013783">
    <property type="entry name" value="Ig-like_fold"/>
</dbReference>
<dbReference type="InterPro" id="IPR001434">
    <property type="entry name" value="OmcB-like_DUF11"/>
</dbReference>